<reference evidence="1 2" key="1">
    <citation type="journal article" date="2022" name="Hortic Res">
        <title>A haplotype resolved chromosomal level avocado genome allows analysis of novel avocado genes.</title>
        <authorList>
            <person name="Nath O."/>
            <person name="Fletcher S.J."/>
            <person name="Hayward A."/>
            <person name="Shaw L.M."/>
            <person name="Masouleh A.K."/>
            <person name="Furtado A."/>
            <person name="Henry R.J."/>
            <person name="Mitter N."/>
        </authorList>
    </citation>
    <scope>NUCLEOTIDE SEQUENCE [LARGE SCALE GENOMIC DNA]</scope>
    <source>
        <strain evidence="2">cv. Hass</strain>
    </source>
</reference>
<name>A0ACC2LE08_PERAE</name>
<dbReference type="EMBL" id="CM056815">
    <property type="protein sequence ID" value="KAJ8631352.1"/>
    <property type="molecule type" value="Genomic_DNA"/>
</dbReference>
<protein>
    <submittedName>
        <fullName evidence="1">Uncharacterized protein</fullName>
    </submittedName>
</protein>
<keyword evidence="2" id="KW-1185">Reference proteome</keyword>
<gene>
    <name evidence="1" type="ORF">MRB53_024675</name>
</gene>
<evidence type="ECO:0000313" key="2">
    <source>
        <dbReference type="Proteomes" id="UP001234297"/>
    </source>
</evidence>
<accession>A0ACC2LE08</accession>
<evidence type="ECO:0000313" key="1">
    <source>
        <dbReference type="EMBL" id="KAJ8631352.1"/>
    </source>
</evidence>
<dbReference type="Proteomes" id="UP001234297">
    <property type="component" value="Chromosome 7"/>
</dbReference>
<organism evidence="1 2">
    <name type="scientific">Persea americana</name>
    <name type="common">Avocado</name>
    <dbReference type="NCBI Taxonomy" id="3435"/>
    <lineage>
        <taxon>Eukaryota</taxon>
        <taxon>Viridiplantae</taxon>
        <taxon>Streptophyta</taxon>
        <taxon>Embryophyta</taxon>
        <taxon>Tracheophyta</taxon>
        <taxon>Spermatophyta</taxon>
        <taxon>Magnoliopsida</taxon>
        <taxon>Magnoliidae</taxon>
        <taxon>Laurales</taxon>
        <taxon>Lauraceae</taxon>
        <taxon>Persea</taxon>
    </lineage>
</organism>
<comment type="caution">
    <text evidence="1">The sequence shown here is derived from an EMBL/GenBank/DDBJ whole genome shotgun (WGS) entry which is preliminary data.</text>
</comment>
<sequence>MPAEKESSGLWTSILDRSWQLPKSQAMHGNGCKGTVRPTGSDLSADTSPCGWRLLRGTVESPPSSDHCRCRRWNPALDRDISRCAEFRRL</sequence>
<proteinExistence type="predicted"/>